<dbReference type="RefSeq" id="WP_265046152.1">
    <property type="nucleotide sequence ID" value="NZ_CP100390.1"/>
</dbReference>
<dbReference type="PROSITE" id="PS01081">
    <property type="entry name" value="HTH_TETR_1"/>
    <property type="match status" value="1"/>
</dbReference>
<organism evidence="4 5">
    <name type="scientific">Alkalimarinus alittae</name>
    <dbReference type="NCBI Taxonomy" id="2961619"/>
    <lineage>
        <taxon>Bacteria</taxon>
        <taxon>Pseudomonadati</taxon>
        <taxon>Pseudomonadota</taxon>
        <taxon>Gammaproteobacteria</taxon>
        <taxon>Alteromonadales</taxon>
        <taxon>Alteromonadaceae</taxon>
        <taxon>Alkalimarinus</taxon>
    </lineage>
</organism>
<feature type="DNA-binding region" description="H-T-H motif" evidence="2">
    <location>
        <begin position="37"/>
        <end position="56"/>
    </location>
</feature>
<evidence type="ECO:0000256" key="1">
    <source>
        <dbReference type="ARBA" id="ARBA00023125"/>
    </source>
</evidence>
<gene>
    <name evidence="4" type="ORF">NKI27_11235</name>
</gene>
<dbReference type="SUPFAM" id="SSF46689">
    <property type="entry name" value="Homeodomain-like"/>
    <property type="match status" value="1"/>
</dbReference>
<dbReference type="InterPro" id="IPR050624">
    <property type="entry name" value="HTH-type_Tx_Regulator"/>
</dbReference>
<dbReference type="InterPro" id="IPR009057">
    <property type="entry name" value="Homeodomain-like_sf"/>
</dbReference>
<evidence type="ECO:0000313" key="4">
    <source>
        <dbReference type="EMBL" id="UZE94659.1"/>
    </source>
</evidence>
<proteinExistence type="predicted"/>
<evidence type="ECO:0000256" key="2">
    <source>
        <dbReference type="PROSITE-ProRule" id="PRU00335"/>
    </source>
</evidence>
<accession>A0ABY6MXU8</accession>
<dbReference type="EMBL" id="CP100390">
    <property type="protein sequence ID" value="UZE94659.1"/>
    <property type="molecule type" value="Genomic_DNA"/>
</dbReference>
<protein>
    <submittedName>
        <fullName evidence="4">TetR/AcrR family transcriptional regulator</fullName>
    </submittedName>
</protein>
<keyword evidence="1 2" id="KW-0238">DNA-binding</keyword>
<sequence>MIKENLGKRELNRINNRKAIISAARDCFSEKGYDQVTVRDIIRRTGLASGTFYNYFEDKQSIFSALLSNYIERLGSHLDELRKSSESLESFIHSTYLAVFTAISEDPVVYQLAHKNNRVIRELFGESIIGTNIATLEKDIDDAIQKGVIPEIDSNLLSAAFFGIAYEIGLRVANTSMPDPVLAAKFATGLFMGGIKEITRTTLTPDSIS</sequence>
<dbReference type="Proteomes" id="UP001163739">
    <property type="component" value="Chromosome"/>
</dbReference>
<dbReference type="Pfam" id="PF00440">
    <property type="entry name" value="TetR_N"/>
    <property type="match status" value="1"/>
</dbReference>
<evidence type="ECO:0000313" key="5">
    <source>
        <dbReference type="Proteomes" id="UP001163739"/>
    </source>
</evidence>
<dbReference type="PROSITE" id="PS50977">
    <property type="entry name" value="HTH_TETR_2"/>
    <property type="match status" value="1"/>
</dbReference>
<dbReference type="Gene3D" id="1.10.357.10">
    <property type="entry name" value="Tetracycline Repressor, domain 2"/>
    <property type="match status" value="1"/>
</dbReference>
<dbReference type="InterPro" id="IPR023772">
    <property type="entry name" value="DNA-bd_HTH_TetR-type_CS"/>
</dbReference>
<dbReference type="InterPro" id="IPR001647">
    <property type="entry name" value="HTH_TetR"/>
</dbReference>
<feature type="domain" description="HTH tetR-type" evidence="3">
    <location>
        <begin position="14"/>
        <end position="74"/>
    </location>
</feature>
<name>A0ABY6MXU8_9ALTE</name>
<dbReference type="PANTHER" id="PTHR43479">
    <property type="entry name" value="ACREF/ENVCD OPERON REPRESSOR-RELATED"/>
    <property type="match status" value="1"/>
</dbReference>
<dbReference type="PRINTS" id="PR00455">
    <property type="entry name" value="HTHTETR"/>
</dbReference>
<keyword evidence="5" id="KW-1185">Reference proteome</keyword>
<evidence type="ECO:0000259" key="3">
    <source>
        <dbReference type="PROSITE" id="PS50977"/>
    </source>
</evidence>
<dbReference type="PANTHER" id="PTHR43479:SF11">
    <property type="entry name" value="ACREF_ENVCD OPERON REPRESSOR-RELATED"/>
    <property type="match status" value="1"/>
</dbReference>
<reference evidence="4" key="1">
    <citation type="submission" date="2022-06" db="EMBL/GenBank/DDBJ databases">
        <title>Alkalimarinus sp. nov., isolated from gut of a Alitta virens.</title>
        <authorList>
            <person name="Yang A.I."/>
            <person name="Shin N.-R."/>
        </authorList>
    </citation>
    <scope>NUCLEOTIDE SEQUENCE</scope>
    <source>
        <strain evidence="4">A2M4</strain>
    </source>
</reference>